<dbReference type="EMBL" id="CAEZWO010000135">
    <property type="protein sequence ID" value="CAB4669335.1"/>
    <property type="molecule type" value="Genomic_DNA"/>
</dbReference>
<dbReference type="EMBL" id="CAFAZX010000025">
    <property type="protein sequence ID" value="CAB4842217.1"/>
    <property type="molecule type" value="Genomic_DNA"/>
</dbReference>
<name>A0A6J6ZM10_9ZZZZ</name>
<dbReference type="Pfam" id="PF00265">
    <property type="entry name" value="TK"/>
    <property type="match status" value="1"/>
</dbReference>
<protein>
    <recommendedName>
        <fullName evidence="2">thymidine kinase</fullName>
        <ecNumber evidence="2">2.7.1.21</ecNumber>
    </recommendedName>
</protein>
<dbReference type="EC" id="2.7.1.21" evidence="2"/>
<dbReference type="PANTHER" id="PTHR11441">
    <property type="entry name" value="THYMIDINE KINASE"/>
    <property type="match status" value="1"/>
</dbReference>
<keyword evidence="7" id="KW-0067">ATP-binding</keyword>
<evidence type="ECO:0000256" key="2">
    <source>
        <dbReference type="ARBA" id="ARBA00012118"/>
    </source>
</evidence>
<evidence type="ECO:0000313" key="8">
    <source>
        <dbReference type="EMBL" id="CAB4669335.1"/>
    </source>
</evidence>
<dbReference type="NCBIfam" id="NF003297">
    <property type="entry name" value="PRK04296.1-2"/>
    <property type="match status" value="1"/>
</dbReference>
<dbReference type="Gene3D" id="3.30.60.20">
    <property type="match status" value="1"/>
</dbReference>
<evidence type="ECO:0000256" key="7">
    <source>
        <dbReference type="ARBA" id="ARBA00022840"/>
    </source>
</evidence>
<dbReference type="EMBL" id="CAFABI010000016">
    <property type="protein sequence ID" value="CAB4821784.1"/>
    <property type="molecule type" value="Genomic_DNA"/>
</dbReference>
<accession>A0A6J6ZM10</accession>
<evidence type="ECO:0000313" key="10">
    <source>
        <dbReference type="EMBL" id="CAB4774299.1"/>
    </source>
</evidence>
<dbReference type="EMBL" id="CAFBQK010000076">
    <property type="protein sequence ID" value="CAB5050895.1"/>
    <property type="molecule type" value="Genomic_DNA"/>
</dbReference>
<dbReference type="HAMAP" id="MF_00124">
    <property type="entry name" value="Thymidine_kinase"/>
    <property type="match status" value="1"/>
</dbReference>
<gene>
    <name evidence="8" type="ORF">UFOPK2254_01181</name>
    <name evidence="9" type="ORF">UFOPK2646_00421</name>
    <name evidence="10" type="ORF">UFOPK2907_00736</name>
    <name evidence="11" type="ORF">UFOPK3197_00248</name>
    <name evidence="12" type="ORF">UFOPK3241_00612</name>
    <name evidence="13" type="ORF">UFOPK3937_00939</name>
    <name evidence="14" type="ORF">UFOPK4265_00693</name>
</gene>
<evidence type="ECO:0000313" key="9">
    <source>
        <dbReference type="EMBL" id="CAB4700117.1"/>
    </source>
</evidence>
<proteinExistence type="inferred from homology"/>
<dbReference type="GO" id="GO:0046104">
    <property type="term" value="P:thymidine metabolic process"/>
    <property type="evidence" value="ECO:0007669"/>
    <property type="project" value="TreeGrafter"/>
</dbReference>
<dbReference type="GO" id="GO:0005829">
    <property type="term" value="C:cytosol"/>
    <property type="evidence" value="ECO:0007669"/>
    <property type="project" value="TreeGrafter"/>
</dbReference>
<sequence>MAELIYYCGTMDSGKSTLALQTAHNHQSRGRTGVIFTSKDRAGSGLISSRLGLQREALEVDSSLDLHRFVVDQLSVGERIDYVICDEAQFYQPEQIEQLAKIVDGLGIDVFAFGILTDFRTSLFPGSARLVELADRVNTLQVEALCWCGNRATHNARTSGGVMITEGEQVVVGDVVPGQEISYEVLCRRHHMRRVTARASRAAHSSYDPLPFNS</sequence>
<dbReference type="EMBL" id="CAEZZR010000058">
    <property type="protein sequence ID" value="CAB4774299.1"/>
    <property type="molecule type" value="Genomic_DNA"/>
</dbReference>
<keyword evidence="5" id="KW-0547">Nucleotide-binding</keyword>
<dbReference type="SUPFAM" id="SSF57716">
    <property type="entry name" value="Glucocorticoid receptor-like (DNA-binding domain)"/>
    <property type="match status" value="1"/>
</dbReference>
<evidence type="ECO:0000313" key="14">
    <source>
        <dbReference type="EMBL" id="CAB5050895.1"/>
    </source>
</evidence>
<evidence type="ECO:0000256" key="1">
    <source>
        <dbReference type="ARBA" id="ARBA00007587"/>
    </source>
</evidence>
<dbReference type="AlphaFoldDB" id="A0A6J6ZM10"/>
<dbReference type="PIRSF" id="PIRSF035805">
    <property type="entry name" value="TK_cell"/>
    <property type="match status" value="1"/>
</dbReference>
<dbReference type="GO" id="GO:0005524">
    <property type="term" value="F:ATP binding"/>
    <property type="evidence" value="ECO:0007669"/>
    <property type="project" value="UniProtKB-KW"/>
</dbReference>
<evidence type="ECO:0000313" key="11">
    <source>
        <dbReference type="EMBL" id="CAB4821784.1"/>
    </source>
</evidence>
<keyword evidence="3" id="KW-0237">DNA synthesis</keyword>
<keyword evidence="4" id="KW-0808">Transferase</keyword>
<comment type="similarity">
    <text evidence="1">Belongs to the thymidine kinase family.</text>
</comment>
<dbReference type="Gene3D" id="3.40.50.300">
    <property type="entry name" value="P-loop containing nucleotide triphosphate hydrolases"/>
    <property type="match status" value="1"/>
</dbReference>
<dbReference type="PANTHER" id="PTHR11441:SF0">
    <property type="entry name" value="THYMIDINE KINASE, CYTOSOLIC"/>
    <property type="match status" value="1"/>
</dbReference>
<dbReference type="SUPFAM" id="SSF52540">
    <property type="entry name" value="P-loop containing nucleoside triphosphate hydrolases"/>
    <property type="match status" value="1"/>
</dbReference>
<dbReference type="GO" id="GO:0004797">
    <property type="term" value="F:thymidine kinase activity"/>
    <property type="evidence" value="ECO:0007669"/>
    <property type="project" value="UniProtKB-EC"/>
</dbReference>
<evidence type="ECO:0000313" key="13">
    <source>
        <dbReference type="EMBL" id="CAB4984757.1"/>
    </source>
</evidence>
<dbReference type="InterPro" id="IPR027417">
    <property type="entry name" value="P-loop_NTPase"/>
</dbReference>
<reference evidence="11" key="1">
    <citation type="submission" date="2020-05" db="EMBL/GenBank/DDBJ databases">
        <authorList>
            <person name="Chiriac C."/>
            <person name="Salcher M."/>
            <person name="Ghai R."/>
            <person name="Kavagutti S V."/>
        </authorList>
    </citation>
    <scope>NUCLEOTIDE SEQUENCE</scope>
</reference>
<evidence type="ECO:0000256" key="3">
    <source>
        <dbReference type="ARBA" id="ARBA00022634"/>
    </source>
</evidence>
<dbReference type="EMBL" id="CAEZYB010000032">
    <property type="protein sequence ID" value="CAB4700117.1"/>
    <property type="molecule type" value="Genomic_DNA"/>
</dbReference>
<dbReference type="InterPro" id="IPR001267">
    <property type="entry name" value="Thymidine_kinase"/>
</dbReference>
<evidence type="ECO:0000313" key="12">
    <source>
        <dbReference type="EMBL" id="CAB4842217.1"/>
    </source>
</evidence>
<organism evidence="11">
    <name type="scientific">freshwater metagenome</name>
    <dbReference type="NCBI Taxonomy" id="449393"/>
    <lineage>
        <taxon>unclassified sequences</taxon>
        <taxon>metagenomes</taxon>
        <taxon>ecological metagenomes</taxon>
    </lineage>
</organism>
<evidence type="ECO:0000256" key="4">
    <source>
        <dbReference type="ARBA" id="ARBA00022679"/>
    </source>
</evidence>
<evidence type="ECO:0000256" key="6">
    <source>
        <dbReference type="ARBA" id="ARBA00022777"/>
    </source>
</evidence>
<dbReference type="EMBL" id="CAFBOJ010000106">
    <property type="protein sequence ID" value="CAB4984757.1"/>
    <property type="molecule type" value="Genomic_DNA"/>
</dbReference>
<dbReference type="GO" id="GO:0071897">
    <property type="term" value="P:DNA biosynthetic process"/>
    <property type="evidence" value="ECO:0007669"/>
    <property type="project" value="UniProtKB-KW"/>
</dbReference>
<evidence type="ECO:0000256" key="5">
    <source>
        <dbReference type="ARBA" id="ARBA00022741"/>
    </source>
</evidence>
<keyword evidence="6" id="KW-0418">Kinase</keyword>